<proteinExistence type="predicted"/>
<keyword evidence="6" id="KW-1185">Reference proteome</keyword>
<feature type="compositionally biased region" description="Polar residues" evidence="3">
    <location>
        <begin position="14"/>
        <end position="28"/>
    </location>
</feature>
<dbReference type="PROSITE" id="PS00028">
    <property type="entry name" value="ZINC_FINGER_C2H2_1"/>
    <property type="match status" value="1"/>
</dbReference>
<gene>
    <name evidence="5" type="ORF">FGG08_006932</name>
</gene>
<dbReference type="InterPro" id="IPR013087">
    <property type="entry name" value="Znf_C2H2_type"/>
</dbReference>
<keyword evidence="2" id="KW-0175">Coiled coil</keyword>
<dbReference type="SMART" id="SM00355">
    <property type="entry name" value="ZnF_C2H2"/>
    <property type="match status" value="2"/>
</dbReference>
<evidence type="ECO:0000256" key="1">
    <source>
        <dbReference type="PROSITE-ProRule" id="PRU00042"/>
    </source>
</evidence>
<feature type="coiled-coil region" evidence="2">
    <location>
        <begin position="183"/>
        <end position="210"/>
    </location>
</feature>
<evidence type="ECO:0000313" key="6">
    <source>
        <dbReference type="Proteomes" id="UP000698800"/>
    </source>
</evidence>
<protein>
    <recommendedName>
        <fullName evidence="4">C2H2-type domain-containing protein</fullName>
    </recommendedName>
</protein>
<feature type="region of interest" description="Disordered" evidence="3">
    <location>
        <begin position="83"/>
        <end position="105"/>
    </location>
</feature>
<reference evidence="5" key="1">
    <citation type="submission" date="2021-03" db="EMBL/GenBank/DDBJ databases">
        <title>Comparative genomics and phylogenomic investigation of the class Geoglossomycetes provide insights into ecological specialization and systematics.</title>
        <authorList>
            <person name="Melie T."/>
            <person name="Pirro S."/>
            <person name="Miller A.N."/>
            <person name="Quandt A."/>
        </authorList>
    </citation>
    <scope>NUCLEOTIDE SEQUENCE</scope>
    <source>
        <strain evidence="5">GBOQ0MN5Z8</strain>
    </source>
</reference>
<dbReference type="Pfam" id="PF00096">
    <property type="entry name" value="zf-C2H2"/>
    <property type="match status" value="1"/>
</dbReference>
<dbReference type="Proteomes" id="UP000698800">
    <property type="component" value="Unassembled WGS sequence"/>
</dbReference>
<keyword evidence="1" id="KW-0479">Metal-binding</keyword>
<dbReference type="PROSITE" id="PS50157">
    <property type="entry name" value="ZINC_FINGER_C2H2_2"/>
    <property type="match status" value="1"/>
</dbReference>
<evidence type="ECO:0000313" key="5">
    <source>
        <dbReference type="EMBL" id="KAH0536168.1"/>
    </source>
</evidence>
<accession>A0A9P8L0H9</accession>
<dbReference type="GO" id="GO:0008270">
    <property type="term" value="F:zinc ion binding"/>
    <property type="evidence" value="ECO:0007669"/>
    <property type="project" value="UniProtKB-KW"/>
</dbReference>
<sequence length="424" mass="46461">MEPELTARPWLVNGNASFQSNLSQNGPKSSARDGGHDSELLPQPGERVRFSRVQGKGPCLHYEIDHLAFSSCAGVTFGTPSAQKHLKSKSCKRPGQSSQAKKRSADEVKRVESIIAAKDWDEIRKAVNRIKQETKSAYPNTSFKSFNHQDGEIVHQAMDPTLTARISLLEIRCQGIEDILAGWDQLIARVRSLEEDNARLEGRLDALGKTSMNLRPVLYSLQKTPQLAASTPLGDGLLGESLSTVDPLEILRSSSQSCYMEGGSGVQMCAGDPPASSHTDMDMDSPWLPMHNPEFEALFGELATYLPASCPKGQPPSELEETTPENHYPDSGLSSGCYIDLRLEGAASGHGCPDCGRLFRQKGDLNRHQSSVHMGWGSGYSCPKPGCSSASKIFRRRDNLRDHLKRIHKPSPEEISTLLEKGLL</sequence>
<keyword evidence="1" id="KW-0862">Zinc</keyword>
<dbReference type="AlphaFoldDB" id="A0A9P8L0H9"/>
<comment type="caution">
    <text evidence="5">The sequence shown here is derived from an EMBL/GenBank/DDBJ whole genome shotgun (WGS) entry which is preliminary data.</text>
</comment>
<keyword evidence="1" id="KW-0863">Zinc-finger</keyword>
<organism evidence="5 6">
    <name type="scientific">Glutinoglossum americanum</name>
    <dbReference type="NCBI Taxonomy" id="1670608"/>
    <lineage>
        <taxon>Eukaryota</taxon>
        <taxon>Fungi</taxon>
        <taxon>Dikarya</taxon>
        <taxon>Ascomycota</taxon>
        <taxon>Pezizomycotina</taxon>
        <taxon>Geoglossomycetes</taxon>
        <taxon>Geoglossales</taxon>
        <taxon>Geoglossaceae</taxon>
        <taxon>Glutinoglossum</taxon>
    </lineage>
</organism>
<dbReference type="Gene3D" id="3.30.160.60">
    <property type="entry name" value="Classic Zinc Finger"/>
    <property type="match status" value="2"/>
</dbReference>
<name>A0A9P8L0H9_9PEZI</name>
<evidence type="ECO:0000256" key="3">
    <source>
        <dbReference type="SAM" id="MobiDB-lite"/>
    </source>
</evidence>
<feature type="domain" description="C2H2-type" evidence="4">
    <location>
        <begin position="350"/>
        <end position="375"/>
    </location>
</feature>
<dbReference type="OrthoDB" id="654211at2759"/>
<evidence type="ECO:0000259" key="4">
    <source>
        <dbReference type="PROSITE" id="PS50157"/>
    </source>
</evidence>
<feature type="region of interest" description="Disordered" evidence="3">
    <location>
        <begin position="1"/>
        <end position="44"/>
    </location>
</feature>
<dbReference type="EMBL" id="JAGHQL010000228">
    <property type="protein sequence ID" value="KAH0536168.1"/>
    <property type="molecule type" value="Genomic_DNA"/>
</dbReference>
<feature type="compositionally biased region" description="Basic and acidic residues" evidence="3">
    <location>
        <begin position="30"/>
        <end position="39"/>
    </location>
</feature>
<evidence type="ECO:0000256" key="2">
    <source>
        <dbReference type="SAM" id="Coils"/>
    </source>
</evidence>